<evidence type="ECO:0000256" key="1">
    <source>
        <dbReference type="ARBA" id="ARBA00006217"/>
    </source>
</evidence>
<keyword evidence="6 10" id="KW-0456">Lyase</keyword>
<dbReference type="InterPro" id="IPR001765">
    <property type="entry name" value="Carbonic_anhydrase"/>
</dbReference>
<keyword evidence="5 9" id="KW-0862">Zinc</keyword>
<gene>
    <name evidence="11" type="ORF">BCR43DRAFT_532565</name>
</gene>
<dbReference type="GO" id="GO:0008270">
    <property type="term" value="F:zinc ion binding"/>
    <property type="evidence" value="ECO:0007669"/>
    <property type="project" value="UniProtKB-UniRule"/>
</dbReference>
<dbReference type="FunCoup" id="A0A1X2H2G7">
    <property type="interactions" value="314"/>
</dbReference>
<keyword evidence="4 9" id="KW-0479">Metal-binding</keyword>
<dbReference type="OrthoDB" id="10248475at2759"/>
<dbReference type="InterPro" id="IPR015892">
    <property type="entry name" value="Carbonic_anhydrase_CS"/>
</dbReference>
<dbReference type="InParanoid" id="A0A1X2H2G7"/>
<dbReference type="FunFam" id="3.40.1050.10:FF:000001">
    <property type="entry name" value="Carbonic anhydrase"/>
    <property type="match status" value="1"/>
</dbReference>
<dbReference type="GO" id="GO:0004089">
    <property type="term" value="F:carbonate dehydratase activity"/>
    <property type="evidence" value="ECO:0007669"/>
    <property type="project" value="UniProtKB-UniRule"/>
</dbReference>
<keyword evidence="12" id="KW-1185">Reference proteome</keyword>
<dbReference type="PANTHER" id="PTHR11002">
    <property type="entry name" value="CARBONIC ANHYDRASE"/>
    <property type="match status" value="1"/>
</dbReference>
<comment type="function">
    <text evidence="10">Reversible hydration of carbon dioxide.</text>
</comment>
<comment type="cofactor">
    <cofactor evidence="9">
        <name>Zn(2+)</name>
        <dbReference type="ChEBI" id="CHEBI:29105"/>
    </cofactor>
    <text evidence="9">Binds 1 zinc ion per subunit.</text>
</comment>
<dbReference type="EMBL" id="MCGN01000010">
    <property type="protein sequence ID" value="ORY91994.1"/>
    <property type="molecule type" value="Genomic_DNA"/>
</dbReference>
<evidence type="ECO:0000256" key="8">
    <source>
        <dbReference type="ARBA" id="ARBA00048348"/>
    </source>
</evidence>
<dbReference type="AlphaFoldDB" id="A0A1X2H2G7"/>
<dbReference type="OMA" id="DEWASPV"/>
<dbReference type="SUPFAM" id="SSF53056">
    <property type="entry name" value="beta-carbonic anhydrase, cab"/>
    <property type="match status" value="1"/>
</dbReference>
<dbReference type="PROSITE" id="PS00705">
    <property type="entry name" value="PROK_CO2_ANHYDRASE_2"/>
    <property type="match status" value="1"/>
</dbReference>
<dbReference type="InterPro" id="IPR036322">
    <property type="entry name" value="WD40_repeat_dom_sf"/>
</dbReference>
<evidence type="ECO:0000256" key="5">
    <source>
        <dbReference type="ARBA" id="ARBA00022833"/>
    </source>
</evidence>
<sequence length="338" mass="37182">MAGPMTIATGDDEGMVKNGNKVIAGAQSGALHLWQWDEWASPVRRWLGHPSSIDTMCRLGQDSQASICTGSSDGLLRRVSLSSSQVSFDGILGDHGEDLPIERVRSKSQLLASCGHDLQPTVTLNKFDPNDENLSKLLENNRAWAAQVNKEAPDFFKQSNQGQSPKILWIGCSDSRVPAEQILQLGPGEVFVHRNIANVVTNSDFSCLSVVQYAVEVLKVQHIVVCGHYNCGGVAAAHGHTQVGLIDNWLRNIKDVYRLNSKELQGISDEKQRMRRLVELNAINSAKTVSNTTIVQNAWKNGQKLTVHAWAHDLADGLARPLDWRVSDAKALEDIYVM</sequence>
<dbReference type="InterPro" id="IPR036874">
    <property type="entry name" value="Carbonic_anhydrase_sf"/>
</dbReference>
<evidence type="ECO:0000256" key="3">
    <source>
        <dbReference type="ARBA" id="ARBA00014628"/>
    </source>
</evidence>
<dbReference type="Pfam" id="PF00484">
    <property type="entry name" value="Pro_CA"/>
    <property type="match status" value="1"/>
</dbReference>
<dbReference type="CDD" id="cd00883">
    <property type="entry name" value="beta_CA_cladeA"/>
    <property type="match status" value="1"/>
</dbReference>
<evidence type="ECO:0000313" key="12">
    <source>
        <dbReference type="Proteomes" id="UP000242180"/>
    </source>
</evidence>
<proteinExistence type="inferred from homology"/>
<feature type="binding site" evidence="9">
    <location>
        <position position="228"/>
    </location>
    <ligand>
        <name>Zn(2+)</name>
        <dbReference type="ChEBI" id="CHEBI:29105"/>
    </ligand>
</feature>
<protein>
    <recommendedName>
        <fullName evidence="3 10">Carbonic anhydrase</fullName>
        <ecNumber evidence="2 10">4.2.1.1</ecNumber>
    </recommendedName>
    <alternativeName>
        <fullName evidence="7 10">Carbonate dehydratase</fullName>
    </alternativeName>
</protein>
<dbReference type="EC" id="4.2.1.1" evidence="2 10"/>
<evidence type="ECO:0000256" key="6">
    <source>
        <dbReference type="ARBA" id="ARBA00023239"/>
    </source>
</evidence>
<dbReference type="SMART" id="SM00947">
    <property type="entry name" value="Pro_CA"/>
    <property type="match status" value="1"/>
</dbReference>
<dbReference type="Proteomes" id="UP000242180">
    <property type="component" value="Unassembled WGS sequence"/>
</dbReference>
<dbReference type="STRING" id="13706.A0A1X2H2G7"/>
<evidence type="ECO:0000313" key="11">
    <source>
        <dbReference type="EMBL" id="ORY91994.1"/>
    </source>
</evidence>
<dbReference type="Gene3D" id="3.40.1050.10">
    <property type="entry name" value="Carbonic anhydrase"/>
    <property type="match status" value="1"/>
</dbReference>
<feature type="binding site" evidence="9">
    <location>
        <position position="172"/>
    </location>
    <ligand>
        <name>Zn(2+)</name>
        <dbReference type="ChEBI" id="CHEBI:29105"/>
    </ligand>
</feature>
<name>A0A1X2H2G7_SYNRA</name>
<evidence type="ECO:0000256" key="2">
    <source>
        <dbReference type="ARBA" id="ARBA00012925"/>
    </source>
</evidence>
<dbReference type="PANTHER" id="PTHR11002:SF76">
    <property type="entry name" value="CARBONIC ANHYDRASE"/>
    <property type="match status" value="1"/>
</dbReference>
<evidence type="ECO:0000256" key="10">
    <source>
        <dbReference type="RuleBase" id="RU003956"/>
    </source>
</evidence>
<comment type="caution">
    <text evidence="11">The sequence shown here is derived from an EMBL/GenBank/DDBJ whole genome shotgun (WGS) entry which is preliminary data.</text>
</comment>
<dbReference type="PROSITE" id="PS00704">
    <property type="entry name" value="PROK_CO2_ANHYDRASE_1"/>
    <property type="match status" value="1"/>
</dbReference>
<dbReference type="GO" id="GO:0015976">
    <property type="term" value="P:carbon utilization"/>
    <property type="evidence" value="ECO:0007669"/>
    <property type="project" value="InterPro"/>
</dbReference>
<feature type="binding site" evidence="9">
    <location>
        <position position="174"/>
    </location>
    <ligand>
        <name>Zn(2+)</name>
        <dbReference type="ChEBI" id="CHEBI:29105"/>
    </ligand>
</feature>
<comment type="catalytic activity">
    <reaction evidence="8 10">
        <text>hydrogencarbonate + H(+) = CO2 + H2O</text>
        <dbReference type="Rhea" id="RHEA:10748"/>
        <dbReference type="ChEBI" id="CHEBI:15377"/>
        <dbReference type="ChEBI" id="CHEBI:15378"/>
        <dbReference type="ChEBI" id="CHEBI:16526"/>
        <dbReference type="ChEBI" id="CHEBI:17544"/>
        <dbReference type="EC" id="4.2.1.1"/>
    </reaction>
</comment>
<evidence type="ECO:0000256" key="4">
    <source>
        <dbReference type="ARBA" id="ARBA00022723"/>
    </source>
</evidence>
<evidence type="ECO:0000256" key="7">
    <source>
        <dbReference type="ARBA" id="ARBA00031969"/>
    </source>
</evidence>
<feature type="binding site" evidence="9">
    <location>
        <position position="231"/>
    </location>
    <ligand>
        <name>Zn(2+)</name>
        <dbReference type="ChEBI" id="CHEBI:29105"/>
    </ligand>
</feature>
<accession>A0A1X2H2G7</accession>
<organism evidence="11 12">
    <name type="scientific">Syncephalastrum racemosum</name>
    <name type="common">Filamentous fungus</name>
    <dbReference type="NCBI Taxonomy" id="13706"/>
    <lineage>
        <taxon>Eukaryota</taxon>
        <taxon>Fungi</taxon>
        <taxon>Fungi incertae sedis</taxon>
        <taxon>Mucoromycota</taxon>
        <taxon>Mucoromycotina</taxon>
        <taxon>Mucoromycetes</taxon>
        <taxon>Mucorales</taxon>
        <taxon>Syncephalastraceae</taxon>
        <taxon>Syncephalastrum</taxon>
    </lineage>
</organism>
<comment type="similarity">
    <text evidence="1 10">Belongs to the beta-class carbonic anhydrase family.</text>
</comment>
<evidence type="ECO:0000256" key="9">
    <source>
        <dbReference type="PIRSR" id="PIRSR601765-1"/>
    </source>
</evidence>
<reference evidence="11 12" key="1">
    <citation type="submission" date="2016-07" db="EMBL/GenBank/DDBJ databases">
        <title>Pervasive Adenine N6-methylation of Active Genes in Fungi.</title>
        <authorList>
            <consortium name="DOE Joint Genome Institute"/>
            <person name="Mondo S.J."/>
            <person name="Dannebaum R.O."/>
            <person name="Kuo R.C."/>
            <person name="Labutti K."/>
            <person name="Haridas S."/>
            <person name="Kuo A."/>
            <person name="Salamov A."/>
            <person name="Ahrendt S.R."/>
            <person name="Lipzen A."/>
            <person name="Sullivan W."/>
            <person name="Andreopoulos W.B."/>
            <person name="Clum A."/>
            <person name="Lindquist E."/>
            <person name="Daum C."/>
            <person name="Ramamoorthy G.K."/>
            <person name="Gryganskyi A."/>
            <person name="Culley D."/>
            <person name="Magnuson J.K."/>
            <person name="James T.Y."/>
            <person name="O'Malley M.A."/>
            <person name="Stajich J.E."/>
            <person name="Spatafora J.W."/>
            <person name="Visel A."/>
            <person name="Grigoriev I.V."/>
        </authorList>
    </citation>
    <scope>NUCLEOTIDE SEQUENCE [LARGE SCALE GENOMIC DNA]</scope>
    <source>
        <strain evidence="11 12">NRRL 2496</strain>
    </source>
</reference>
<dbReference type="SUPFAM" id="SSF50978">
    <property type="entry name" value="WD40 repeat-like"/>
    <property type="match status" value="1"/>
</dbReference>